<evidence type="ECO:0000256" key="4">
    <source>
        <dbReference type="ARBA" id="ARBA00023239"/>
    </source>
</evidence>
<accession>A0A395LZR8</accession>
<comment type="caution">
    <text evidence="7">The sequence shown here is derived from an EMBL/GenBank/DDBJ whole genome shotgun (WGS) entry which is preliminary data.</text>
</comment>
<evidence type="ECO:0000259" key="5">
    <source>
        <dbReference type="Pfam" id="PF07940"/>
    </source>
</evidence>
<feature type="domain" description="Heparin-sulfate lyase N-terminal" evidence="6">
    <location>
        <begin position="130"/>
        <end position="357"/>
    </location>
</feature>
<dbReference type="GO" id="GO:0016829">
    <property type="term" value="F:lyase activity"/>
    <property type="evidence" value="ECO:0007669"/>
    <property type="project" value="UniProtKB-KW"/>
</dbReference>
<dbReference type="PANTHER" id="PTHR39210">
    <property type="entry name" value="HEPARIN-SULFATE LYASE"/>
    <property type="match status" value="1"/>
</dbReference>
<dbReference type="AlphaFoldDB" id="A0A395LZR8"/>
<sequence length="660" mass="77184">MFSVYRNIFIHYILRRNWFALKERLAPQRYADKDFFKLFANAPDTPEAFLAYFMRSTRYSFFFSSANRKEFFLQLLWRLHPQTELVMQAEKIMRGKISLLGTEHHFTDGWDWHLDWKSMHRFDAKQFYTRLPKAVHQADVKLPWELSRFNLVWTLGKAYWTTNRTAYKERFIELVKDWQSNNPFCYGINWANAMEVALRTANWIAGFYFFSDEQDDPTFWIEFLKLLFQHGTYIEHNLEYTRRSGNHLIADAVGLLMLGFFFKQSVPAQKWIALAKKILEEEILRQTYSDGMDYEMSLAYHCFVSEMLLSALILAHINKSPFSEAFKARLEKMFELVLYCLKPDGKLPLIGDSDDGKLFWFNSESDYNTRSDLLATASIVFNRSDFKAAAQQFSEHALWHLGIEGWENFQRLPSNAPPLESKLFEQSQLAVLRTKNMHLVIDAGELGKRGWGGHGHNDTFSFELFFNGATFITDSGTYCYTADRTLRNRFRSTRAHNTVMIDGIELAEFAGDFKIKKDNTQPKIIKWESSPERDELVVEHYAYTVLKNPITHRRSIVLEKTTDECIITDALFGKGQHVAELYLHVAPDVRITEQTNGKYMLEHSETQTCLTLCLQGADRLVLEPCEIAPRYGVLERSLRLRAEKEFANEMQIQVRISKEN</sequence>
<dbReference type="Proteomes" id="UP000266389">
    <property type="component" value="Unassembled WGS sequence"/>
</dbReference>
<dbReference type="Pfam" id="PF16889">
    <property type="entry name" value="Hepar_II_III_N"/>
    <property type="match status" value="1"/>
</dbReference>
<gene>
    <name evidence="7" type="ORF">D0433_08005</name>
</gene>
<dbReference type="PANTHER" id="PTHR39210:SF1">
    <property type="entry name" value="HEPARIN-SULFATE LYASE"/>
    <property type="match status" value="1"/>
</dbReference>
<evidence type="ECO:0000313" key="8">
    <source>
        <dbReference type="Proteomes" id="UP000266389"/>
    </source>
</evidence>
<dbReference type="GO" id="GO:0042597">
    <property type="term" value="C:periplasmic space"/>
    <property type="evidence" value="ECO:0007669"/>
    <property type="project" value="UniProtKB-SubCell"/>
</dbReference>
<dbReference type="SUPFAM" id="SSF48230">
    <property type="entry name" value="Chondroitin AC/alginate lyase"/>
    <property type="match status" value="1"/>
</dbReference>
<dbReference type="InterPro" id="IPR012480">
    <property type="entry name" value="Hepar_II_III_C"/>
</dbReference>
<dbReference type="Gene3D" id="1.50.10.100">
    <property type="entry name" value="Chondroitin AC/alginate lyase"/>
    <property type="match status" value="1"/>
</dbReference>
<keyword evidence="2" id="KW-0732">Signal</keyword>
<evidence type="ECO:0000313" key="7">
    <source>
        <dbReference type="EMBL" id="RFM24033.1"/>
    </source>
</evidence>
<dbReference type="EMBL" id="PHFL01000049">
    <property type="protein sequence ID" value="RFM24033.1"/>
    <property type="molecule type" value="Genomic_DNA"/>
</dbReference>
<evidence type="ECO:0000256" key="3">
    <source>
        <dbReference type="ARBA" id="ARBA00022764"/>
    </source>
</evidence>
<name>A0A395LZR8_9BACT</name>
<keyword evidence="3" id="KW-0574">Periplasm</keyword>
<dbReference type="InterPro" id="IPR031680">
    <property type="entry name" value="Hepar_II_III_N"/>
</dbReference>
<comment type="subcellular location">
    <subcellularLocation>
        <location evidence="1">Periplasm</location>
    </subcellularLocation>
</comment>
<protein>
    <submittedName>
        <fullName evidence="7">Uncharacterized protein</fullName>
    </submittedName>
</protein>
<dbReference type="InterPro" id="IPR008929">
    <property type="entry name" value="Chondroitin_lyas"/>
</dbReference>
<evidence type="ECO:0000256" key="1">
    <source>
        <dbReference type="ARBA" id="ARBA00004418"/>
    </source>
</evidence>
<reference evidence="7 8" key="1">
    <citation type="journal article" date="2011" name="ISME J.">
        <title>Community ecology of hot spring cyanobacterial mats: predominant populations and their functional potential.</title>
        <authorList>
            <person name="Klatt C.G."/>
            <person name="Wood J.M."/>
            <person name="Rusch D.B."/>
            <person name="Bateson M.M."/>
            <person name="Hamamura N."/>
            <person name="Heidelberg J.F."/>
            <person name="Grossman A.R."/>
            <person name="Bhaya D."/>
            <person name="Cohan F.M."/>
            <person name="Kuhl M."/>
            <person name="Bryant D.A."/>
            <person name="Ward D.M."/>
        </authorList>
    </citation>
    <scope>NUCLEOTIDE SEQUENCE [LARGE SCALE GENOMIC DNA]</scope>
    <source>
        <strain evidence="7">OS</strain>
    </source>
</reference>
<proteinExistence type="predicted"/>
<evidence type="ECO:0000259" key="6">
    <source>
        <dbReference type="Pfam" id="PF16889"/>
    </source>
</evidence>
<evidence type="ECO:0000256" key="2">
    <source>
        <dbReference type="ARBA" id="ARBA00022729"/>
    </source>
</evidence>
<dbReference type="Gene3D" id="2.70.98.70">
    <property type="match status" value="1"/>
</dbReference>
<organism evidence="7 8">
    <name type="scientific">Candidatus Thermochlorobacter aerophilus</name>
    <dbReference type="NCBI Taxonomy" id="1868324"/>
    <lineage>
        <taxon>Bacteria</taxon>
        <taxon>Pseudomonadati</taxon>
        <taxon>Chlorobiota</taxon>
        <taxon>Chlorobiia</taxon>
        <taxon>Chlorobiales</taxon>
        <taxon>Candidatus Thermochlorobacteriaceae</taxon>
        <taxon>Candidatus Thermochlorobacter</taxon>
    </lineage>
</organism>
<keyword evidence="4" id="KW-0456">Lyase</keyword>
<dbReference type="Pfam" id="PF07940">
    <property type="entry name" value="Hepar_II_III_C"/>
    <property type="match status" value="1"/>
</dbReference>
<feature type="domain" description="Heparinase II/III-like C-terminal" evidence="5">
    <location>
        <begin position="417"/>
        <end position="632"/>
    </location>
</feature>